<protein>
    <submittedName>
        <fullName evidence="3">Uncharacterized protein</fullName>
    </submittedName>
</protein>
<feature type="region of interest" description="Disordered" evidence="1">
    <location>
        <begin position="14"/>
        <end position="33"/>
    </location>
</feature>
<dbReference type="EMBL" id="LN890981">
    <property type="protein sequence ID" value="CUS12908.1"/>
    <property type="molecule type" value="Genomic_DNA"/>
</dbReference>
<dbReference type="Proteomes" id="UP001412239">
    <property type="component" value="Unassembled WGS sequence"/>
</dbReference>
<name>A0A292Q208_9PEZI</name>
<evidence type="ECO:0000256" key="1">
    <source>
        <dbReference type="SAM" id="MobiDB-lite"/>
    </source>
</evidence>
<organism evidence="3 4">
    <name type="scientific">Tuber aestivum</name>
    <name type="common">summer truffle</name>
    <dbReference type="NCBI Taxonomy" id="59557"/>
    <lineage>
        <taxon>Eukaryota</taxon>
        <taxon>Fungi</taxon>
        <taxon>Dikarya</taxon>
        <taxon>Ascomycota</taxon>
        <taxon>Pezizomycotina</taxon>
        <taxon>Pezizomycetes</taxon>
        <taxon>Pezizales</taxon>
        <taxon>Tuberaceae</taxon>
        <taxon>Tuber</taxon>
    </lineage>
</organism>
<feature type="transmembrane region" description="Helical" evidence="2">
    <location>
        <begin position="102"/>
        <end position="124"/>
    </location>
</feature>
<evidence type="ECO:0000313" key="4">
    <source>
        <dbReference type="Proteomes" id="UP001412239"/>
    </source>
</evidence>
<feature type="region of interest" description="Disordered" evidence="1">
    <location>
        <begin position="45"/>
        <end position="65"/>
    </location>
</feature>
<feature type="transmembrane region" description="Helical" evidence="2">
    <location>
        <begin position="201"/>
        <end position="228"/>
    </location>
</feature>
<dbReference type="AlphaFoldDB" id="A0A292Q208"/>
<reference evidence="3" key="1">
    <citation type="submission" date="2015-10" db="EMBL/GenBank/DDBJ databases">
        <authorList>
            <person name="Regsiter A."/>
            <person name="william w."/>
        </authorList>
    </citation>
    <scope>NUCLEOTIDE SEQUENCE</scope>
    <source>
        <strain evidence="3">Montdore</strain>
    </source>
</reference>
<feature type="transmembrane region" description="Helical" evidence="2">
    <location>
        <begin position="136"/>
        <end position="156"/>
    </location>
</feature>
<keyword evidence="4" id="KW-1185">Reference proteome</keyword>
<evidence type="ECO:0000256" key="2">
    <source>
        <dbReference type="SAM" id="Phobius"/>
    </source>
</evidence>
<keyword evidence="2" id="KW-0812">Transmembrane</keyword>
<sequence length="651" mass="72627">MAYFNLPNPEQTAYFSPLASHDPHEGRTTGHSHYSHDYTYNAPPTPSFAGSRESHEMVPSPGGGFTPDGLQTRYSSLSRGLQHGLGRNYRASNQRWRLLAQITARLIISLAACAGLIVAFRFYHDKRVLSRTEKRVFNAIYVGLSLILSMNIISSFKAMAGVMRWKILAGGRYRLREVDLILHLSSFQKVLELMRISVGRAFLCLACFAWILLGIAVQIGVALLGLSYNMESEGIVLLTDGPVNITDMSKIYPAYYDDPQPPSLSVQESTAHLYGDIATYFPWGVPGTPDYDDDYTYLELLGGEDGTEWSYHFRETYWVQKSERAVILTTKTDRSVTVTPHCIYYPIVEGQYAGVFDSNVTIAMEDRNVTIDWMQDWGAAGTTYVNPEEYGFVNLCGPRCSRIYIFQWVDETWDPPSDTGSFFNCTVTVSQVRNADPLQPYHSMPNLTAEMAAGAIGLDGYIDQSSRQFVRYTSASTWGTRMRNSTQLAERLLGMYATGVIAAYDMYGPSVEAMGLQSRPGVSLSVNWLYVSRNEWAFFLDSDEFARAMQSLTLGCILGAQVACGLFVLCSANSVICKDDSYLSTARLLRPLVERLGNSGSTSTGFEISQTFPNSVRYGVRSDRSTGQPVHHLDVGEDIEKLPKFPEGYYN</sequence>
<accession>A0A292Q208</accession>
<gene>
    <name evidence="3" type="ORF">GSTUAT00003028001</name>
</gene>
<evidence type="ECO:0000313" key="3">
    <source>
        <dbReference type="EMBL" id="CUS12908.1"/>
    </source>
</evidence>
<keyword evidence="2" id="KW-0472">Membrane</keyword>
<proteinExistence type="predicted"/>
<keyword evidence="2" id="KW-1133">Transmembrane helix</keyword>